<dbReference type="Proteomes" id="UP000076400">
    <property type="component" value="Unassembled WGS sequence"/>
</dbReference>
<comment type="subcellular location">
    <subcellularLocation>
        <location evidence="1">Cell membrane</location>
        <topology evidence="1">Multi-pass membrane protein</topology>
    </subcellularLocation>
</comment>
<gene>
    <name evidence="9" type="ORF">AUP43_07875</name>
</gene>
<evidence type="ECO:0000256" key="5">
    <source>
        <dbReference type="ARBA" id="ARBA00022692"/>
    </source>
</evidence>
<evidence type="ECO:0000313" key="10">
    <source>
        <dbReference type="Proteomes" id="UP000076400"/>
    </source>
</evidence>
<feature type="transmembrane region" description="Helical" evidence="8">
    <location>
        <begin position="61"/>
        <end position="84"/>
    </location>
</feature>
<feature type="transmembrane region" description="Helical" evidence="8">
    <location>
        <begin position="6"/>
        <end position="24"/>
    </location>
</feature>
<organism evidence="9 10">
    <name type="scientific">Oceanibaculum pacificum</name>
    <dbReference type="NCBI Taxonomy" id="580166"/>
    <lineage>
        <taxon>Bacteria</taxon>
        <taxon>Pseudomonadati</taxon>
        <taxon>Pseudomonadota</taxon>
        <taxon>Alphaproteobacteria</taxon>
        <taxon>Rhodospirillales</taxon>
        <taxon>Oceanibaculaceae</taxon>
        <taxon>Oceanibaculum</taxon>
    </lineage>
</organism>
<evidence type="ECO:0000313" key="9">
    <source>
        <dbReference type="EMBL" id="KZD09011.1"/>
    </source>
</evidence>
<feature type="transmembrane region" description="Helical" evidence="8">
    <location>
        <begin position="36"/>
        <end position="55"/>
    </location>
</feature>
<evidence type="ECO:0000256" key="2">
    <source>
        <dbReference type="ARBA" id="ARBA00009212"/>
    </source>
</evidence>
<comment type="similarity">
    <text evidence="2">Belongs to the CPA3 antiporters (TC 2.A.63) subunit F family.</text>
</comment>
<evidence type="ECO:0000256" key="8">
    <source>
        <dbReference type="SAM" id="Phobius"/>
    </source>
</evidence>
<dbReference type="Pfam" id="PF04066">
    <property type="entry name" value="MrpF_PhaF"/>
    <property type="match status" value="1"/>
</dbReference>
<proteinExistence type="inferred from homology"/>
<dbReference type="PANTHER" id="PTHR34702">
    <property type="entry name" value="NA(+)/H(+) ANTIPORTER SUBUNIT F1"/>
    <property type="match status" value="1"/>
</dbReference>
<comment type="caution">
    <text evidence="9">The sequence shown here is derived from an EMBL/GenBank/DDBJ whole genome shotgun (WGS) entry which is preliminary data.</text>
</comment>
<evidence type="ECO:0000256" key="4">
    <source>
        <dbReference type="ARBA" id="ARBA00022475"/>
    </source>
</evidence>
<dbReference type="OrthoDB" id="9800226at2"/>
<keyword evidence="3" id="KW-0813">Transport</keyword>
<name>A0A154W6D5_9PROT</name>
<protein>
    <recommendedName>
        <fullName evidence="11">Cation:proton antiporter</fullName>
    </recommendedName>
</protein>
<keyword evidence="6 8" id="KW-1133">Transmembrane helix</keyword>
<dbReference type="PANTHER" id="PTHR34702:SF1">
    <property type="entry name" value="NA(+)_H(+) ANTIPORTER SUBUNIT F"/>
    <property type="match status" value="1"/>
</dbReference>
<dbReference type="AlphaFoldDB" id="A0A154W6D5"/>
<reference evidence="9 10" key="1">
    <citation type="submission" date="2015-12" db="EMBL/GenBank/DDBJ databases">
        <title>Genome sequence of Oceanibaculum pacificum MCCC 1A02656.</title>
        <authorList>
            <person name="Lu L."/>
            <person name="Lai Q."/>
            <person name="Shao Z."/>
            <person name="Qian P."/>
        </authorList>
    </citation>
    <scope>NUCLEOTIDE SEQUENCE [LARGE SCALE GENOMIC DNA]</scope>
    <source>
        <strain evidence="9 10">MCCC 1A02656</strain>
    </source>
</reference>
<dbReference type="GO" id="GO:0015385">
    <property type="term" value="F:sodium:proton antiporter activity"/>
    <property type="evidence" value="ECO:0007669"/>
    <property type="project" value="TreeGrafter"/>
</dbReference>
<evidence type="ECO:0000256" key="7">
    <source>
        <dbReference type="ARBA" id="ARBA00023136"/>
    </source>
</evidence>
<accession>A0A154W6D5</accession>
<dbReference type="InterPro" id="IPR007208">
    <property type="entry name" value="MrpF/PhaF-like"/>
</dbReference>
<evidence type="ECO:0000256" key="1">
    <source>
        <dbReference type="ARBA" id="ARBA00004651"/>
    </source>
</evidence>
<keyword evidence="4" id="KW-1003">Cell membrane</keyword>
<keyword evidence="5 8" id="KW-0812">Transmembrane</keyword>
<dbReference type="STRING" id="580166.AUP43_07875"/>
<keyword evidence="7 8" id="KW-0472">Membrane</keyword>
<keyword evidence="10" id="KW-1185">Reference proteome</keyword>
<dbReference type="EMBL" id="LPXN01000101">
    <property type="protein sequence ID" value="KZD09011.1"/>
    <property type="molecule type" value="Genomic_DNA"/>
</dbReference>
<dbReference type="GO" id="GO:0005886">
    <property type="term" value="C:plasma membrane"/>
    <property type="evidence" value="ECO:0007669"/>
    <property type="project" value="UniProtKB-SubCell"/>
</dbReference>
<evidence type="ECO:0000256" key="3">
    <source>
        <dbReference type="ARBA" id="ARBA00022448"/>
    </source>
</evidence>
<evidence type="ECO:0000256" key="6">
    <source>
        <dbReference type="ARBA" id="ARBA00022989"/>
    </source>
</evidence>
<evidence type="ECO:0008006" key="11">
    <source>
        <dbReference type="Google" id="ProtNLM"/>
    </source>
</evidence>
<sequence>MNLILIASAISGALVGVSLLAVTWRLLAGPSAADRVVAIDLLSLLGVCIASLTAVMTGVVAYLYIAFGLAIFGFLAAVAFATLLERASVDPEKEPV</sequence>
<dbReference type="RefSeq" id="WP_067555182.1">
    <property type="nucleotide sequence ID" value="NZ_LPXN01000101.1"/>
</dbReference>